<feature type="domain" description="Myb/SANT-like DNA-binding" evidence="8">
    <location>
        <begin position="63"/>
        <end position="156"/>
    </location>
</feature>
<feature type="region of interest" description="Disordered" evidence="7">
    <location>
        <begin position="1"/>
        <end position="60"/>
    </location>
</feature>
<keyword evidence="5" id="KW-0804">Transcription</keyword>
<keyword evidence="2" id="KW-0805">Transcription regulation</keyword>
<evidence type="ECO:0000256" key="7">
    <source>
        <dbReference type="SAM" id="MobiDB-lite"/>
    </source>
</evidence>
<dbReference type="GO" id="GO:0005634">
    <property type="term" value="C:nucleus"/>
    <property type="evidence" value="ECO:0007669"/>
    <property type="project" value="UniProtKB-SubCell"/>
</dbReference>
<evidence type="ECO:0000256" key="2">
    <source>
        <dbReference type="ARBA" id="ARBA00023015"/>
    </source>
</evidence>
<dbReference type="InterPro" id="IPR044822">
    <property type="entry name" value="Myb_DNA-bind_4"/>
</dbReference>
<evidence type="ECO:0000259" key="8">
    <source>
        <dbReference type="Pfam" id="PF13837"/>
    </source>
</evidence>
<comment type="subcellular location">
    <subcellularLocation>
        <location evidence="1">Nucleus</location>
    </subcellularLocation>
</comment>
<dbReference type="OrthoDB" id="2019351at2759"/>
<keyword evidence="4" id="KW-0238">DNA-binding</keyword>
<organism evidence="9 10">
    <name type="scientific">Handroanthus impetiginosus</name>
    <dbReference type="NCBI Taxonomy" id="429701"/>
    <lineage>
        <taxon>Eukaryota</taxon>
        <taxon>Viridiplantae</taxon>
        <taxon>Streptophyta</taxon>
        <taxon>Embryophyta</taxon>
        <taxon>Tracheophyta</taxon>
        <taxon>Spermatophyta</taxon>
        <taxon>Magnoliopsida</taxon>
        <taxon>eudicotyledons</taxon>
        <taxon>Gunneridae</taxon>
        <taxon>Pentapetalae</taxon>
        <taxon>asterids</taxon>
        <taxon>lamiids</taxon>
        <taxon>Lamiales</taxon>
        <taxon>Bignoniaceae</taxon>
        <taxon>Crescentiina</taxon>
        <taxon>Tabebuia alliance</taxon>
        <taxon>Handroanthus</taxon>
    </lineage>
</organism>
<comment type="caution">
    <text evidence="9">The sequence shown here is derived from an EMBL/GenBank/DDBJ whole genome shotgun (WGS) entry which is preliminary data.</text>
</comment>
<dbReference type="EMBL" id="NKXS01001161">
    <property type="protein sequence ID" value="PIN20194.1"/>
    <property type="molecule type" value="Genomic_DNA"/>
</dbReference>
<sequence length="349" mass="39486">MIPHRTASHDTSDSENPSSSPRHRLSDDGKHVPSSLCYPTKLELSSDPKPPARRTPVFPSREDCWSEDATRTLIDAWGRHYLEHNRGHLSQKQWQEVADAVNAVHITSGKHQRTDIQCQNRIDTVKKRYKIEKSNTVESNGRYKSTWPHFERLDSLIGDSFPKTQNNNANGHNRNLRPGISRSPELPPSPTSAPATLTKHRKSLPAMSNHQEKYPAVGPVGPSSKRSAPTSVAERIFSLMAAAAAAVEAAEHEKDDDEDDSTQWGWRPPAMDRTRKPSIEGFKMLAEAITRLGEIYQKVETAKQRQILELEKEKMLFAKDLEIERMRFFMESLVGIEELKRATHRSGNC</sequence>
<gene>
    <name evidence="9" type="ORF">CDL12_07117</name>
</gene>
<evidence type="ECO:0000313" key="9">
    <source>
        <dbReference type="EMBL" id="PIN20194.1"/>
    </source>
</evidence>
<dbReference type="Gene3D" id="1.10.10.60">
    <property type="entry name" value="Homeodomain-like"/>
    <property type="match status" value="1"/>
</dbReference>
<feature type="region of interest" description="Disordered" evidence="7">
    <location>
        <begin position="159"/>
        <end position="229"/>
    </location>
</feature>
<evidence type="ECO:0000256" key="1">
    <source>
        <dbReference type="ARBA" id="ARBA00004123"/>
    </source>
</evidence>
<dbReference type="InterPro" id="IPR044823">
    <property type="entry name" value="ASIL1/2-like"/>
</dbReference>
<name>A0A2G9HRP6_9LAMI</name>
<protein>
    <submittedName>
        <fullName evidence="9">Transcription factor GT-2</fullName>
    </submittedName>
</protein>
<reference evidence="10" key="1">
    <citation type="journal article" date="2018" name="Gigascience">
        <title>Genome assembly of the Pink Ipe (Handroanthus impetiginosus, Bignoniaceae), a highly valued, ecologically keystone Neotropical timber forest tree.</title>
        <authorList>
            <person name="Silva-Junior O.B."/>
            <person name="Grattapaglia D."/>
            <person name="Novaes E."/>
            <person name="Collevatti R.G."/>
        </authorList>
    </citation>
    <scope>NUCLEOTIDE SEQUENCE [LARGE SCALE GENOMIC DNA]</scope>
    <source>
        <strain evidence="10">cv. UFG-1</strain>
    </source>
</reference>
<feature type="region of interest" description="Disordered" evidence="7">
    <location>
        <begin position="248"/>
        <end position="275"/>
    </location>
</feature>
<dbReference type="Proteomes" id="UP000231279">
    <property type="component" value="Unassembled WGS sequence"/>
</dbReference>
<evidence type="ECO:0000256" key="3">
    <source>
        <dbReference type="ARBA" id="ARBA00023054"/>
    </source>
</evidence>
<proteinExistence type="predicted"/>
<dbReference type="FunFam" id="1.10.10.60:FF:000104">
    <property type="entry name" value="trihelix transcription factor ASIL2"/>
    <property type="match status" value="1"/>
</dbReference>
<evidence type="ECO:0000256" key="5">
    <source>
        <dbReference type="ARBA" id="ARBA00023163"/>
    </source>
</evidence>
<keyword evidence="3" id="KW-0175">Coiled coil</keyword>
<dbReference type="PANTHER" id="PTHR31307:SF50">
    <property type="entry name" value="SEQUENCE-SPECIFIC DNA BINDING TRANSCRIPTION FACTOR"/>
    <property type="match status" value="1"/>
</dbReference>
<accession>A0A2G9HRP6</accession>
<evidence type="ECO:0000313" key="10">
    <source>
        <dbReference type="Proteomes" id="UP000231279"/>
    </source>
</evidence>
<dbReference type="Pfam" id="PF13837">
    <property type="entry name" value="Myb_DNA-bind_4"/>
    <property type="match status" value="1"/>
</dbReference>
<dbReference type="PANTHER" id="PTHR31307">
    <property type="entry name" value="TRIHELIX TRANSCRIPTION FACTOR ASIL2"/>
    <property type="match status" value="1"/>
</dbReference>
<keyword evidence="10" id="KW-1185">Reference proteome</keyword>
<keyword evidence="6" id="KW-0539">Nucleus</keyword>
<dbReference type="AlphaFoldDB" id="A0A2G9HRP6"/>
<evidence type="ECO:0000256" key="6">
    <source>
        <dbReference type="ARBA" id="ARBA00023242"/>
    </source>
</evidence>
<dbReference type="GO" id="GO:0000976">
    <property type="term" value="F:transcription cis-regulatory region binding"/>
    <property type="evidence" value="ECO:0007669"/>
    <property type="project" value="TreeGrafter"/>
</dbReference>
<evidence type="ECO:0000256" key="4">
    <source>
        <dbReference type="ARBA" id="ARBA00023125"/>
    </source>
</evidence>
<dbReference type="STRING" id="429701.A0A2G9HRP6"/>